<gene>
    <name evidence="1" type="ORF">RRG08_023791</name>
</gene>
<comment type="caution">
    <text evidence="1">The sequence shown here is derived from an EMBL/GenBank/DDBJ whole genome shotgun (WGS) entry which is preliminary data.</text>
</comment>
<accession>A0AAE0ZVJ9</accession>
<dbReference type="AlphaFoldDB" id="A0AAE0ZVJ9"/>
<reference evidence="1" key="1">
    <citation type="journal article" date="2023" name="G3 (Bethesda)">
        <title>A reference genome for the long-term kleptoplast-retaining sea slug Elysia crispata morphotype clarki.</title>
        <authorList>
            <person name="Eastman K.E."/>
            <person name="Pendleton A.L."/>
            <person name="Shaikh M.A."/>
            <person name="Suttiyut T."/>
            <person name="Ogas R."/>
            <person name="Tomko P."/>
            <person name="Gavelis G."/>
            <person name="Widhalm J.R."/>
            <person name="Wisecaver J.H."/>
        </authorList>
    </citation>
    <scope>NUCLEOTIDE SEQUENCE</scope>
    <source>
        <strain evidence="1">ECLA1</strain>
    </source>
</reference>
<organism evidence="1 2">
    <name type="scientific">Elysia crispata</name>
    <name type="common">lettuce slug</name>
    <dbReference type="NCBI Taxonomy" id="231223"/>
    <lineage>
        <taxon>Eukaryota</taxon>
        <taxon>Metazoa</taxon>
        <taxon>Spiralia</taxon>
        <taxon>Lophotrochozoa</taxon>
        <taxon>Mollusca</taxon>
        <taxon>Gastropoda</taxon>
        <taxon>Heterobranchia</taxon>
        <taxon>Euthyneura</taxon>
        <taxon>Panpulmonata</taxon>
        <taxon>Sacoglossa</taxon>
        <taxon>Placobranchoidea</taxon>
        <taxon>Plakobranchidae</taxon>
        <taxon>Elysia</taxon>
    </lineage>
</organism>
<sequence length="104" mass="11351">MHERRVGVQKTSAAEVGVSKERKVRVMPWAIISFSGSGMARRLGDTCGRRHKALVNPCSANQRNAGSDKSSVAVRDEVVRLHESPIILYGMLRVKFVGLGHVGP</sequence>
<evidence type="ECO:0000313" key="2">
    <source>
        <dbReference type="Proteomes" id="UP001283361"/>
    </source>
</evidence>
<protein>
    <submittedName>
        <fullName evidence="1">Uncharacterized protein</fullName>
    </submittedName>
</protein>
<proteinExistence type="predicted"/>
<dbReference type="Proteomes" id="UP001283361">
    <property type="component" value="Unassembled WGS sequence"/>
</dbReference>
<keyword evidence="2" id="KW-1185">Reference proteome</keyword>
<name>A0AAE0ZVJ9_9GAST</name>
<evidence type="ECO:0000313" key="1">
    <source>
        <dbReference type="EMBL" id="KAK3776439.1"/>
    </source>
</evidence>
<dbReference type="EMBL" id="JAWDGP010003216">
    <property type="protein sequence ID" value="KAK3776439.1"/>
    <property type="molecule type" value="Genomic_DNA"/>
</dbReference>